<evidence type="ECO:0000313" key="1">
    <source>
        <dbReference type="EMBL" id="MFC3978753.1"/>
    </source>
</evidence>
<organism evidence="1 2">
    <name type="scientific">Streptosporangium jomthongense</name>
    <dbReference type="NCBI Taxonomy" id="1193683"/>
    <lineage>
        <taxon>Bacteria</taxon>
        <taxon>Bacillati</taxon>
        <taxon>Actinomycetota</taxon>
        <taxon>Actinomycetes</taxon>
        <taxon>Streptosporangiales</taxon>
        <taxon>Streptosporangiaceae</taxon>
        <taxon>Streptosporangium</taxon>
    </lineage>
</organism>
<name>A0ABV8ETT0_9ACTN</name>
<keyword evidence="2" id="KW-1185">Reference proteome</keyword>
<dbReference type="Proteomes" id="UP001595698">
    <property type="component" value="Unassembled WGS sequence"/>
</dbReference>
<protein>
    <submittedName>
        <fullName evidence="1">Uncharacterized protein</fullName>
    </submittedName>
</protein>
<sequence length="243" mass="26078">MEKYGALLTVDAEKFSRHRDVDLPHLHMEIRRALSAACTACGLAETWESARFKESTGDGILAVLPGEAIPTLVDPFPARLQEALAAAAPELRARGLRLRLRAALHAGLVDDEREEAPGVSAATVTVCRLCDSEPLRDAIGGSDPDVTFAAFLLSDQVFRDYVAGGRTALRESQFTEVRVRMDDKQFSETAYLRVPVPSAVAAPLPETGVPARNDGTSISGVTINGRGSRNAFGNTVNGDFRMG</sequence>
<reference evidence="2" key="1">
    <citation type="journal article" date="2019" name="Int. J. Syst. Evol. Microbiol.">
        <title>The Global Catalogue of Microorganisms (GCM) 10K type strain sequencing project: providing services to taxonomists for standard genome sequencing and annotation.</title>
        <authorList>
            <consortium name="The Broad Institute Genomics Platform"/>
            <consortium name="The Broad Institute Genome Sequencing Center for Infectious Disease"/>
            <person name="Wu L."/>
            <person name="Ma J."/>
        </authorList>
    </citation>
    <scope>NUCLEOTIDE SEQUENCE [LARGE SCALE GENOMIC DNA]</scope>
    <source>
        <strain evidence="2">TBRC 7912</strain>
    </source>
</reference>
<comment type="caution">
    <text evidence="1">The sequence shown here is derived from an EMBL/GenBank/DDBJ whole genome shotgun (WGS) entry which is preliminary data.</text>
</comment>
<gene>
    <name evidence="1" type="ORF">ACFOYY_01360</name>
</gene>
<accession>A0ABV8ETT0</accession>
<dbReference type="EMBL" id="JBHSBC010000001">
    <property type="protein sequence ID" value="MFC3978753.1"/>
    <property type="molecule type" value="Genomic_DNA"/>
</dbReference>
<proteinExistence type="predicted"/>
<evidence type="ECO:0000313" key="2">
    <source>
        <dbReference type="Proteomes" id="UP001595698"/>
    </source>
</evidence>
<dbReference type="RefSeq" id="WP_352010471.1">
    <property type="nucleotide sequence ID" value="NZ_JBHSBC010000001.1"/>
</dbReference>